<sequence length="275" mass="30692">MRKATDDCLLCRVNAAGKTNSHILPRFISTGFLGAKGSPRKGYLLNGENELTAKPKTVQDSPKENYILCEECEAYLSLLETASAASLKFWQDKVAKGDLKIISVHPHLKLVQLDSPDPVIMRLLVYSMFWRVDISSLESFNDYKLDPDLAESLRVSLLEFKALTNADLQANVKAKQLTMHPYATMTAGAFKDETKNVLAAINPGNPASLHVDKFGFYIFKAEKDIAGNFMANFSNVKPGDNQIMVVSEQLWYDVMVKRPLEMAAEQAKRNLVKKS</sequence>
<name>A0A2U2PH97_9SPHI</name>
<dbReference type="OrthoDB" id="981624at2"/>
<comment type="caution">
    <text evidence="1">The sequence shown here is derived from an EMBL/GenBank/DDBJ whole genome shotgun (WGS) entry which is preliminary data.</text>
</comment>
<dbReference type="AlphaFoldDB" id="A0A2U2PH97"/>
<proteinExistence type="predicted"/>
<reference evidence="1 2" key="1">
    <citation type="submission" date="2018-04" db="EMBL/GenBank/DDBJ databases">
        <title>Pedobacter chongqingensis sp. nov., isolated from a rottenly hemp rope.</title>
        <authorList>
            <person name="Cai Y."/>
        </authorList>
    </citation>
    <scope>NUCLEOTIDE SEQUENCE [LARGE SCALE GENOMIC DNA]</scope>
    <source>
        <strain evidence="1 2">FJ4-8</strain>
    </source>
</reference>
<protein>
    <recommendedName>
        <fullName evidence="3">DUF4238 domain-containing protein</fullName>
    </recommendedName>
</protein>
<evidence type="ECO:0000313" key="2">
    <source>
        <dbReference type="Proteomes" id="UP000245647"/>
    </source>
</evidence>
<dbReference type="EMBL" id="QEAS01000007">
    <property type="protein sequence ID" value="PWG80787.1"/>
    <property type="molecule type" value="Genomic_DNA"/>
</dbReference>
<evidence type="ECO:0000313" key="1">
    <source>
        <dbReference type="EMBL" id="PWG80787.1"/>
    </source>
</evidence>
<gene>
    <name evidence="1" type="ORF">DDR33_10030</name>
</gene>
<accession>A0A2U2PH97</accession>
<keyword evidence="2" id="KW-1185">Reference proteome</keyword>
<dbReference type="Proteomes" id="UP000245647">
    <property type="component" value="Unassembled WGS sequence"/>
</dbReference>
<dbReference type="RefSeq" id="WP_109415643.1">
    <property type="nucleotide sequence ID" value="NZ_QEAS01000007.1"/>
</dbReference>
<evidence type="ECO:0008006" key="3">
    <source>
        <dbReference type="Google" id="ProtNLM"/>
    </source>
</evidence>
<organism evidence="1 2">
    <name type="scientific">Pararcticibacter amylolyticus</name>
    <dbReference type="NCBI Taxonomy" id="2173175"/>
    <lineage>
        <taxon>Bacteria</taxon>
        <taxon>Pseudomonadati</taxon>
        <taxon>Bacteroidota</taxon>
        <taxon>Sphingobacteriia</taxon>
        <taxon>Sphingobacteriales</taxon>
        <taxon>Sphingobacteriaceae</taxon>
        <taxon>Pararcticibacter</taxon>
    </lineage>
</organism>